<geneLocation type="plasmid" evidence="4 5">
    <name>unnamed2</name>
</geneLocation>
<feature type="domain" description="Response regulatory" evidence="3">
    <location>
        <begin position="19"/>
        <end position="138"/>
    </location>
</feature>
<dbReference type="GO" id="GO:0016301">
    <property type="term" value="F:kinase activity"/>
    <property type="evidence" value="ECO:0007669"/>
    <property type="project" value="UniProtKB-KW"/>
</dbReference>
<sequence>MTTDSGVASHTGAVEYPIAVLHVDDDPDASDLVRTFLERESAAFEVVTKPTASEGIDHLRENDCDCVVSDYEMPGTDGLDFLETVRDIDPDIPFILFTGKGSEEIASEAIDRPLNRIEGIIEDVLHITRTGSTETELAATEIGVVARRVWGKMEKGATNADIDVGEIDPVMADSSLLERLLMNLFRNTVEHGDTAVNVAVSPVENGFFVSDDGPGIPPDQREKVFD</sequence>
<dbReference type="InterPro" id="IPR036890">
    <property type="entry name" value="HATPase_C_sf"/>
</dbReference>
<evidence type="ECO:0000313" key="5">
    <source>
        <dbReference type="Proteomes" id="UP000826254"/>
    </source>
</evidence>
<evidence type="ECO:0000256" key="2">
    <source>
        <dbReference type="PROSITE-ProRule" id="PRU00169"/>
    </source>
</evidence>
<evidence type="ECO:0000259" key="3">
    <source>
        <dbReference type="PROSITE" id="PS50110"/>
    </source>
</evidence>
<dbReference type="KEGG" id="hmp:K6T50_17680"/>
<evidence type="ECO:0000313" key="4">
    <source>
        <dbReference type="EMBL" id="QZP39418.1"/>
    </source>
</evidence>
<dbReference type="InterPro" id="IPR001789">
    <property type="entry name" value="Sig_transdc_resp-reg_receiver"/>
</dbReference>
<dbReference type="Proteomes" id="UP000826254">
    <property type="component" value="Plasmid unnamed2"/>
</dbReference>
<feature type="modified residue" description="4-aspartylphosphate" evidence="2">
    <location>
        <position position="70"/>
    </location>
</feature>
<dbReference type="AlphaFoldDB" id="A0A8T8WHV4"/>
<dbReference type="Pfam" id="PF00072">
    <property type="entry name" value="Response_reg"/>
    <property type="match status" value="1"/>
</dbReference>
<keyword evidence="4" id="KW-0418">Kinase</keyword>
<evidence type="ECO:0000256" key="1">
    <source>
        <dbReference type="ARBA" id="ARBA00022553"/>
    </source>
</evidence>
<dbReference type="Gene3D" id="3.30.565.10">
    <property type="entry name" value="Histidine kinase-like ATPase, C-terminal domain"/>
    <property type="match status" value="1"/>
</dbReference>
<keyword evidence="4" id="KW-0614">Plasmid</keyword>
<dbReference type="InterPro" id="IPR003594">
    <property type="entry name" value="HATPase_dom"/>
</dbReference>
<dbReference type="EMBL" id="CP081960">
    <property type="protein sequence ID" value="QZP39418.1"/>
    <property type="molecule type" value="Genomic_DNA"/>
</dbReference>
<dbReference type="InterPro" id="IPR050595">
    <property type="entry name" value="Bact_response_regulator"/>
</dbReference>
<dbReference type="GO" id="GO:0000160">
    <property type="term" value="P:phosphorelay signal transduction system"/>
    <property type="evidence" value="ECO:0007669"/>
    <property type="project" value="InterPro"/>
</dbReference>
<keyword evidence="4" id="KW-0808">Transferase</keyword>
<keyword evidence="5" id="KW-1185">Reference proteome</keyword>
<dbReference type="InterPro" id="IPR011006">
    <property type="entry name" value="CheY-like_superfamily"/>
</dbReference>
<keyword evidence="1 2" id="KW-0597">Phosphoprotein</keyword>
<dbReference type="PANTHER" id="PTHR44591">
    <property type="entry name" value="STRESS RESPONSE REGULATOR PROTEIN 1"/>
    <property type="match status" value="1"/>
</dbReference>
<name>A0A8T8WHV4_9EURY</name>
<dbReference type="Pfam" id="PF02518">
    <property type="entry name" value="HATPase_c"/>
    <property type="match status" value="1"/>
</dbReference>
<dbReference type="PROSITE" id="PS50110">
    <property type="entry name" value="RESPONSE_REGULATORY"/>
    <property type="match status" value="1"/>
</dbReference>
<dbReference type="Gene3D" id="3.40.50.2300">
    <property type="match status" value="1"/>
</dbReference>
<dbReference type="SUPFAM" id="SSF55874">
    <property type="entry name" value="ATPase domain of HSP90 chaperone/DNA topoisomerase II/histidine kinase"/>
    <property type="match status" value="1"/>
</dbReference>
<dbReference type="CDD" id="cd00075">
    <property type="entry name" value="HATPase"/>
    <property type="match status" value="1"/>
</dbReference>
<gene>
    <name evidence="4" type="ORF">K6T50_17680</name>
</gene>
<organism evidence="4 5">
    <name type="scientific">Halobaculum magnesiiphilum</name>
    <dbReference type="NCBI Taxonomy" id="1017351"/>
    <lineage>
        <taxon>Archaea</taxon>
        <taxon>Methanobacteriati</taxon>
        <taxon>Methanobacteriota</taxon>
        <taxon>Stenosarchaea group</taxon>
        <taxon>Halobacteria</taxon>
        <taxon>Halobacteriales</taxon>
        <taxon>Haloferacaceae</taxon>
        <taxon>Halobaculum</taxon>
    </lineage>
</organism>
<proteinExistence type="predicted"/>
<protein>
    <submittedName>
        <fullName evidence="4">Hybrid sensor histidine kinase/response regulator</fullName>
    </submittedName>
</protein>
<dbReference type="SUPFAM" id="SSF52172">
    <property type="entry name" value="CheY-like"/>
    <property type="match status" value="1"/>
</dbReference>
<dbReference type="SMART" id="SM00448">
    <property type="entry name" value="REC"/>
    <property type="match status" value="1"/>
</dbReference>
<dbReference type="CDD" id="cd00156">
    <property type="entry name" value="REC"/>
    <property type="match status" value="1"/>
</dbReference>
<dbReference type="PANTHER" id="PTHR44591:SF3">
    <property type="entry name" value="RESPONSE REGULATORY DOMAIN-CONTAINING PROTEIN"/>
    <property type="match status" value="1"/>
</dbReference>
<reference evidence="4 5" key="1">
    <citation type="journal article" date="2021" name="Int. J. Syst. Evol. Microbiol.">
        <title>Halobaculum halophilum sp. nov. and Halobaculum salinum sp. nov., isolated from salt lake and saline soil.</title>
        <authorList>
            <person name="Cui H.L."/>
            <person name="Shi X.W."/>
            <person name="Yin X.M."/>
            <person name="Yang X.Y."/>
            <person name="Hou J."/>
            <person name="Zhu L."/>
        </authorList>
    </citation>
    <scope>NUCLEOTIDE SEQUENCE [LARGE SCALE GENOMIC DNA]</scope>
    <source>
        <strain evidence="4 5">NBRC 109044</strain>
    </source>
</reference>
<accession>A0A8T8WHV4</accession>